<name>A0A1J1HB38_PLARL</name>
<dbReference type="Gene3D" id="2.120.10.30">
    <property type="entry name" value="TolB, C-terminal domain"/>
    <property type="match status" value="1"/>
</dbReference>
<reference evidence="2 3" key="1">
    <citation type="submission" date="2015-04" db="EMBL/GenBank/DDBJ databases">
        <authorList>
            <consortium name="Pathogen Informatics"/>
        </authorList>
    </citation>
    <scope>NUCLEOTIDE SEQUENCE [LARGE SCALE GENOMIC DNA]</scope>
    <source>
        <strain evidence="2 3">SGS1</strain>
    </source>
</reference>
<evidence type="ECO:0000256" key="1">
    <source>
        <dbReference type="SAM" id="Phobius"/>
    </source>
</evidence>
<dbReference type="OrthoDB" id="407649at2759"/>
<protein>
    <submittedName>
        <fullName evidence="2">Uncharacterized protein</fullName>
    </submittedName>
</protein>
<dbReference type="InterPro" id="IPR011044">
    <property type="entry name" value="Quino_amine_DH_bsu"/>
</dbReference>
<dbReference type="OMA" id="GKCYVSN"/>
<sequence>MKSNLLNNSFFNNDKYKNKYTNYMIPKKKIYNLIIRGAISVISILTILIFVKYNNNNNNNTINFSMTINEDTNELFNSLGFPLNSKELIYSRLEKWGFNLSDIAEEEINKNYKEEDLKKYKYSKNTYKGILFSYYENEKKSEIEKNMLLYKYLEILEKKEISTFYDFLNNFMILQDLNCLPVNYKGIYVNDKLFVPNHLNQVKKTDINLRTTLINEQPFLYLTHHGGKKKNSIHNICKFSRDGYFLGSVLLPFEDEGKIFNCISIRGLLLYENYLYVTDSFKNNSKIFQFSDSLIEFSNRREYISTFIKHDEKENPLMIHPYGIKRKDEYFYVSSQNTGTVLRFHISNGKLGEPLKSKKSNSDGLVIKLHKNEEIRGIDFDNYGKCYVANKQSGVQVYDEDFNLIKVIPILSPISVLYDSRNSHIMVGSSKSHDIKEYDIHNYELIKTIKHPLLRHVAGISIYGDSIFVVSQKKNKLLEFSLSTSLLKNIIVDDLSDIGERVITSPA</sequence>
<dbReference type="AlphaFoldDB" id="A0A1J1HB38"/>
<proteinExistence type="predicted"/>
<evidence type="ECO:0000313" key="3">
    <source>
        <dbReference type="Proteomes" id="UP000220158"/>
    </source>
</evidence>
<evidence type="ECO:0000313" key="2">
    <source>
        <dbReference type="EMBL" id="CRH02644.1"/>
    </source>
</evidence>
<organism evidence="2 3">
    <name type="scientific">Plasmodium relictum</name>
    <dbReference type="NCBI Taxonomy" id="85471"/>
    <lineage>
        <taxon>Eukaryota</taxon>
        <taxon>Sar</taxon>
        <taxon>Alveolata</taxon>
        <taxon>Apicomplexa</taxon>
        <taxon>Aconoidasida</taxon>
        <taxon>Haemosporida</taxon>
        <taxon>Plasmodiidae</taxon>
        <taxon>Plasmodium</taxon>
        <taxon>Plasmodium (Haemamoeba)</taxon>
    </lineage>
</organism>
<gene>
    <name evidence="2" type="ORF">PRELSG_1437700</name>
</gene>
<dbReference type="KEGG" id="prel:PRELSG_1437700"/>
<feature type="transmembrane region" description="Helical" evidence="1">
    <location>
        <begin position="33"/>
        <end position="53"/>
    </location>
</feature>
<keyword evidence="1" id="KW-0472">Membrane</keyword>
<keyword evidence="3" id="KW-1185">Reference proteome</keyword>
<dbReference type="GeneID" id="39738809"/>
<dbReference type="RefSeq" id="XP_028535164.1">
    <property type="nucleotide sequence ID" value="XM_028679452.1"/>
</dbReference>
<dbReference type="EMBL" id="LN835309">
    <property type="protein sequence ID" value="CRH02644.1"/>
    <property type="molecule type" value="Genomic_DNA"/>
</dbReference>
<dbReference type="Proteomes" id="UP000220158">
    <property type="component" value="Chromosome 14"/>
</dbReference>
<dbReference type="InterPro" id="IPR011042">
    <property type="entry name" value="6-blade_b-propeller_TolB-like"/>
</dbReference>
<keyword evidence="1" id="KW-0812">Transmembrane</keyword>
<dbReference type="SUPFAM" id="SSF50969">
    <property type="entry name" value="YVTN repeat-like/Quinoprotein amine dehydrogenase"/>
    <property type="match status" value="1"/>
</dbReference>
<accession>A0A1J1HB38</accession>
<dbReference type="VEuPathDB" id="PlasmoDB:PRELSG_1437700"/>
<keyword evidence="1" id="KW-1133">Transmembrane helix</keyword>